<proteinExistence type="predicted"/>
<dbReference type="Proteomes" id="UP000091857">
    <property type="component" value="Chromosome 4"/>
</dbReference>
<organism evidence="1 2">
    <name type="scientific">Manihot esculenta</name>
    <name type="common">Cassava</name>
    <name type="synonym">Jatropha manihot</name>
    <dbReference type="NCBI Taxonomy" id="3983"/>
    <lineage>
        <taxon>Eukaryota</taxon>
        <taxon>Viridiplantae</taxon>
        <taxon>Streptophyta</taxon>
        <taxon>Embryophyta</taxon>
        <taxon>Tracheophyta</taxon>
        <taxon>Spermatophyta</taxon>
        <taxon>Magnoliopsida</taxon>
        <taxon>eudicotyledons</taxon>
        <taxon>Gunneridae</taxon>
        <taxon>Pentapetalae</taxon>
        <taxon>rosids</taxon>
        <taxon>fabids</taxon>
        <taxon>Malpighiales</taxon>
        <taxon>Euphorbiaceae</taxon>
        <taxon>Crotonoideae</taxon>
        <taxon>Manihoteae</taxon>
        <taxon>Manihot</taxon>
    </lineage>
</organism>
<dbReference type="EMBL" id="CM004390">
    <property type="protein sequence ID" value="KAG8655371.1"/>
    <property type="molecule type" value="Genomic_DNA"/>
</dbReference>
<evidence type="ECO:0000313" key="2">
    <source>
        <dbReference type="Proteomes" id="UP000091857"/>
    </source>
</evidence>
<accession>A0ACB7HTC7</accession>
<keyword evidence="2" id="KW-1185">Reference proteome</keyword>
<protein>
    <submittedName>
        <fullName evidence="1">Uncharacterized protein</fullName>
    </submittedName>
</protein>
<reference evidence="2" key="1">
    <citation type="journal article" date="2016" name="Nat. Biotechnol.">
        <title>Sequencing wild and cultivated cassava and related species reveals extensive interspecific hybridization and genetic diversity.</title>
        <authorList>
            <person name="Bredeson J.V."/>
            <person name="Lyons J.B."/>
            <person name="Prochnik S.E."/>
            <person name="Wu G.A."/>
            <person name="Ha C.M."/>
            <person name="Edsinger-Gonzales E."/>
            <person name="Grimwood J."/>
            <person name="Schmutz J."/>
            <person name="Rabbi I.Y."/>
            <person name="Egesi C."/>
            <person name="Nauluvula P."/>
            <person name="Lebot V."/>
            <person name="Ndunguru J."/>
            <person name="Mkamilo G."/>
            <person name="Bart R.S."/>
            <person name="Setter T.L."/>
            <person name="Gleadow R.M."/>
            <person name="Kulakow P."/>
            <person name="Ferguson M.E."/>
            <person name="Rounsley S."/>
            <person name="Rokhsar D.S."/>
        </authorList>
    </citation>
    <scope>NUCLEOTIDE SEQUENCE [LARGE SCALE GENOMIC DNA]</scope>
    <source>
        <strain evidence="2">cv. AM560-2</strain>
    </source>
</reference>
<comment type="caution">
    <text evidence="1">The sequence shown here is derived from an EMBL/GenBank/DDBJ whole genome shotgun (WGS) entry which is preliminary data.</text>
</comment>
<sequence length="59" mass="6657">MPLFLHQMLLYSALSALSLLSVCYSFNSQKQISIFSRTSLIILFSYTNSWGIHAMDGIP</sequence>
<evidence type="ECO:0000313" key="1">
    <source>
        <dbReference type="EMBL" id="KAG8655371.1"/>
    </source>
</evidence>
<gene>
    <name evidence="1" type="ORF">MANES_04G035034v8</name>
</gene>
<name>A0ACB7HTC7_MANES</name>